<name>A0A645A4E0_9ZZZZ</name>
<organism evidence="1">
    <name type="scientific">bioreactor metagenome</name>
    <dbReference type="NCBI Taxonomy" id="1076179"/>
    <lineage>
        <taxon>unclassified sequences</taxon>
        <taxon>metagenomes</taxon>
        <taxon>ecological metagenomes</taxon>
    </lineage>
</organism>
<comment type="caution">
    <text evidence="1">The sequence shown here is derived from an EMBL/GenBank/DDBJ whole genome shotgun (WGS) entry which is preliminary data.</text>
</comment>
<dbReference type="AlphaFoldDB" id="A0A645A4E0"/>
<dbReference type="EMBL" id="VSSQ01011936">
    <property type="protein sequence ID" value="MPM48060.1"/>
    <property type="molecule type" value="Genomic_DNA"/>
</dbReference>
<reference evidence="1" key="1">
    <citation type="submission" date="2019-08" db="EMBL/GenBank/DDBJ databases">
        <authorList>
            <person name="Kucharzyk K."/>
            <person name="Murdoch R.W."/>
            <person name="Higgins S."/>
            <person name="Loffler F."/>
        </authorList>
    </citation>
    <scope>NUCLEOTIDE SEQUENCE</scope>
</reference>
<evidence type="ECO:0000313" key="1">
    <source>
        <dbReference type="EMBL" id="MPM48060.1"/>
    </source>
</evidence>
<sequence length="97" mass="10980">MQRAAVDTQCCKERMADAWFTLFLYHMVVIFVPEITQGGEYRVWSSLPEPAQSRAFYSIPKLYQGIQVFLVSFAFGDTVEDMEGLGKPFSARGTFPA</sequence>
<proteinExistence type="predicted"/>
<gene>
    <name evidence="1" type="ORF">SDC9_94782</name>
</gene>
<accession>A0A645A4E0</accession>
<protein>
    <submittedName>
        <fullName evidence="1">Uncharacterized protein</fullName>
    </submittedName>
</protein>